<name>A0A0N5DA82_THECL</name>
<accession>A0A0N5DA82</accession>
<reference evidence="3" key="1">
    <citation type="submission" date="2017-02" db="UniProtKB">
        <authorList>
            <consortium name="WormBaseParasite"/>
        </authorList>
    </citation>
    <scope>IDENTIFICATION</scope>
</reference>
<evidence type="ECO:0000313" key="3">
    <source>
        <dbReference type="WBParaSite" id="TCLT_0001006901-mRNA-1"/>
    </source>
</evidence>
<sequence>MQPLMFQETTKTFEEALHEILVLQCQLILMANPSKGHFRPLLPIPSWRAICILPHLNHQVIQIASMSVNTNVDSDTDLDVFSGIIWQIGVEQVDYKAGASDTIKASLNKIDCAWLSLISLMLQRAGSIWCVSTLITCTGWFRLVWMTTFIECKRQSLETQVCVTGAHAPIWWMSCMRYVDGISPVEELDSPCSRSAVMVKSRVQSDRQHSIAPAHGTDEPEGGFCTMDTSNIMQ</sequence>
<gene>
    <name evidence="1" type="ORF">TCLT_LOCUS10058</name>
</gene>
<evidence type="ECO:0000313" key="2">
    <source>
        <dbReference type="Proteomes" id="UP000276776"/>
    </source>
</evidence>
<dbReference type="WBParaSite" id="TCLT_0001006901-mRNA-1">
    <property type="protein sequence ID" value="TCLT_0001006901-mRNA-1"/>
    <property type="gene ID" value="TCLT_0001006901"/>
</dbReference>
<dbReference type="Proteomes" id="UP000276776">
    <property type="component" value="Unassembled WGS sequence"/>
</dbReference>
<reference evidence="1 2" key="2">
    <citation type="submission" date="2018-11" db="EMBL/GenBank/DDBJ databases">
        <authorList>
            <consortium name="Pathogen Informatics"/>
        </authorList>
    </citation>
    <scope>NUCLEOTIDE SEQUENCE [LARGE SCALE GENOMIC DNA]</scope>
</reference>
<organism evidence="3">
    <name type="scientific">Thelazia callipaeda</name>
    <name type="common">Oriental eyeworm</name>
    <name type="synonym">Parasitic nematode</name>
    <dbReference type="NCBI Taxonomy" id="103827"/>
    <lineage>
        <taxon>Eukaryota</taxon>
        <taxon>Metazoa</taxon>
        <taxon>Ecdysozoa</taxon>
        <taxon>Nematoda</taxon>
        <taxon>Chromadorea</taxon>
        <taxon>Rhabditida</taxon>
        <taxon>Spirurina</taxon>
        <taxon>Spiruromorpha</taxon>
        <taxon>Thelazioidea</taxon>
        <taxon>Thelaziidae</taxon>
        <taxon>Thelazia</taxon>
    </lineage>
</organism>
<proteinExistence type="predicted"/>
<protein>
    <submittedName>
        <fullName evidence="3">Transmembrane protein</fullName>
    </submittedName>
</protein>
<dbReference type="EMBL" id="UYYF01004958">
    <property type="protein sequence ID" value="VDN07730.1"/>
    <property type="molecule type" value="Genomic_DNA"/>
</dbReference>
<dbReference type="AlphaFoldDB" id="A0A0N5DA82"/>
<evidence type="ECO:0000313" key="1">
    <source>
        <dbReference type="EMBL" id="VDN07730.1"/>
    </source>
</evidence>
<keyword evidence="2" id="KW-1185">Reference proteome</keyword>